<evidence type="ECO:0000256" key="5">
    <source>
        <dbReference type="ARBA" id="ARBA00023136"/>
    </source>
</evidence>
<feature type="transmembrane region" description="Helical" evidence="7">
    <location>
        <begin position="136"/>
        <end position="161"/>
    </location>
</feature>
<evidence type="ECO:0000256" key="3">
    <source>
        <dbReference type="ARBA" id="ARBA00022692"/>
    </source>
</evidence>
<keyword evidence="9" id="KW-1185">Reference proteome</keyword>
<feature type="transmembrane region" description="Helical" evidence="7">
    <location>
        <begin position="173"/>
        <end position="197"/>
    </location>
</feature>
<keyword evidence="5 7" id="KW-0472">Membrane</keyword>
<dbReference type="PIRSF" id="PIRSF035875">
    <property type="entry name" value="RNase_BN"/>
    <property type="match status" value="1"/>
</dbReference>
<evidence type="ECO:0000256" key="7">
    <source>
        <dbReference type="SAM" id="Phobius"/>
    </source>
</evidence>
<evidence type="ECO:0000313" key="9">
    <source>
        <dbReference type="Proteomes" id="UP001597206"/>
    </source>
</evidence>
<evidence type="ECO:0000256" key="2">
    <source>
        <dbReference type="ARBA" id="ARBA00022475"/>
    </source>
</evidence>
<proteinExistence type="predicted"/>
<accession>A0ABW3PCA3</accession>
<dbReference type="Pfam" id="PF03631">
    <property type="entry name" value="Virul_fac_BrkB"/>
    <property type="match status" value="1"/>
</dbReference>
<sequence>MKETWVLIKSAFTSWSDDYAQSMGAALAYYTMFSIAPLLLIVISISGLIFGQEAARGEIIGQLNNLMGEQGAEAVQTLLQSTSQPAEGITATTIGIILLLVGATSVFGELQDSLDRIWKAPARVKSGIWKLIRARLLSFGMIMGIGFLLMVSLVFSAGLSAMSKWWSPVFSSWVLVAGIFNFIFSFLLTTGMFAMIYKIMPRASIRWSEVWIGALLTAVLFTIGKWLIGIYIGRSAISSGYGAAGSILALLIWIYYSAQIFLIGAEFTWAYSHIFGSRKNKETPPELTEALAENGAKALEADSEVAKTARTKTRNSSRKPPSKRH</sequence>
<evidence type="ECO:0000256" key="4">
    <source>
        <dbReference type="ARBA" id="ARBA00022989"/>
    </source>
</evidence>
<feature type="compositionally biased region" description="Basic residues" evidence="6">
    <location>
        <begin position="309"/>
        <end position="325"/>
    </location>
</feature>
<keyword evidence="2" id="KW-1003">Cell membrane</keyword>
<dbReference type="EMBL" id="JBHTLN010000001">
    <property type="protein sequence ID" value="MFD1121562.1"/>
    <property type="molecule type" value="Genomic_DNA"/>
</dbReference>
<feature type="transmembrane region" description="Helical" evidence="7">
    <location>
        <begin position="27"/>
        <end position="50"/>
    </location>
</feature>
<dbReference type="PANTHER" id="PTHR30213:SF1">
    <property type="entry name" value="INNER MEMBRANE PROTEIN YHJD"/>
    <property type="match status" value="1"/>
</dbReference>
<dbReference type="InterPro" id="IPR017039">
    <property type="entry name" value="Virul_fac_BrkB"/>
</dbReference>
<feature type="region of interest" description="Disordered" evidence="6">
    <location>
        <begin position="299"/>
        <end position="325"/>
    </location>
</feature>
<comment type="caution">
    <text evidence="8">The sequence shown here is derived from an EMBL/GenBank/DDBJ whole genome shotgun (WGS) entry which is preliminary data.</text>
</comment>
<keyword evidence="4 7" id="KW-1133">Transmembrane helix</keyword>
<feature type="transmembrane region" description="Helical" evidence="7">
    <location>
        <begin position="244"/>
        <end position="271"/>
    </location>
</feature>
<name>A0ABW3PCA3_9PROT</name>
<dbReference type="RefSeq" id="WP_379030583.1">
    <property type="nucleotide sequence ID" value="NZ_JBHTLN010000001.1"/>
</dbReference>
<dbReference type="Proteomes" id="UP001597206">
    <property type="component" value="Unassembled WGS sequence"/>
</dbReference>
<comment type="subcellular location">
    <subcellularLocation>
        <location evidence="1">Cell membrane</location>
        <topology evidence="1">Multi-pass membrane protein</topology>
    </subcellularLocation>
</comment>
<evidence type="ECO:0000313" key="8">
    <source>
        <dbReference type="EMBL" id="MFD1121562.1"/>
    </source>
</evidence>
<reference evidence="9" key="1">
    <citation type="journal article" date="2019" name="Int. J. Syst. Evol. Microbiol.">
        <title>The Global Catalogue of Microorganisms (GCM) 10K type strain sequencing project: providing services to taxonomists for standard genome sequencing and annotation.</title>
        <authorList>
            <consortium name="The Broad Institute Genomics Platform"/>
            <consortium name="The Broad Institute Genome Sequencing Center for Infectious Disease"/>
            <person name="Wu L."/>
            <person name="Ma J."/>
        </authorList>
    </citation>
    <scope>NUCLEOTIDE SEQUENCE [LARGE SCALE GENOMIC DNA]</scope>
    <source>
        <strain evidence="9">CCUG 58411</strain>
    </source>
</reference>
<evidence type="ECO:0000256" key="1">
    <source>
        <dbReference type="ARBA" id="ARBA00004651"/>
    </source>
</evidence>
<protein>
    <submittedName>
        <fullName evidence="8">YihY/virulence factor BrkB family protein</fullName>
    </submittedName>
</protein>
<keyword evidence="3 7" id="KW-0812">Transmembrane</keyword>
<organism evidence="8 9">
    <name type="scientific">Methylophilus flavus</name>
    <dbReference type="NCBI Taxonomy" id="640084"/>
    <lineage>
        <taxon>Bacteria</taxon>
        <taxon>Pseudomonadati</taxon>
        <taxon>Pseudomonadota</taxon>
        <taxon>Betaproteobacteria</taxon>
        <taxon>Nitrosomonadales</taxon>
        <taxon>Methylophilaceae</taxon>
        <taxon>Methylophilus</taxon>
    </lineage>
</organism>
<dbReference type="NCBIfam" id="TIGR00765">
    <property type="entry name" value="yihY_not_rbn"/>
    <property type="match status" value="1"/>
</dbReference>
<gene>
    <name evidence="8" type="ORF">ACFQ2T_03520</name>
</gene>
<evidence type="ECO:0000256" key="6">
    <source>
        <dbReference type="SAM" id="MobiDB-lite"/>
    </source>
</evidence>
<dbReference type="PANTHER" id="PTHR30213">
    <property type="entry name" value="INNER MEMBRANE PROTEIN YHJD"/>
    <property type="match status" value="1"/>
</dbReference>
<feature type="transmembrane region" description="Helical" evidence="7">
    <location>
        <begin position="209"/>
        <end position="232"/>
    </location>
</feature>